<keyword evidence="7 9" id="KW-0119">Carbohydrate metabolism</keyword>
<dbReference type="SUPFAM" id="SSF48208">
    <property type="entry name" value="Six-hairpin glycosidases"/>
    <property type="match status" value="1"/>
</dbReference>
<dbReference type="Gene3D" id="1.50.10.10">
    <property type="match status" value="1"/>
</dbReference>
<keyword evidence="5" id="KW-0136">Cellulose degradation</keyword>
<dbReference type="GO" id="GO:0030245">
    <property type="term" value="P:cellulose catabolic process"/>
    <property type="evidence" value="ECO:0007669"/>
    <property type="project" value="UniProtKB-KW"/>
</dbReference>
<feature type="signal peptide" evidence="10">
    <location>
        <begin position="1"/>
        <end position="27"/>
    </location>
</feature>
<reference evidence="11" key="1">
    <citation type="submission" date="2023-08" db="EMBL/GenBank/DDBJ databases">
        <title>The Comparative Genomic Analysis of Yersiniaceae from Polar Regions.</title>
        <authorList>
            <person name="Goncharov A."/>
            <person name="Aslanov B."/>
            <person name="Kolodzhieva V."/>
            <person name="Azarov D."/>
            <person name="Mochov A."/>
            <person name="Lebedeva E."/>
        </authorList>
    </citation>
    <scope>NUCLEOTIDE SEQUENCE</scope>
    <source>
        <strain evidence="11">Vf</strain>
    </source>
</reference>
<accession>A0AAJ2DA37</accession>
<evidence type="ECO:0000256" key="4">
    <source>
        <dbReference type="ARBA" id="ARBA00022801"/>
    </source>
</evidence>
<keyword evidence="7 9" id="KW-0624">Polysaccharide degradation</keyword>
<dbReference type="EMBL" id="JAVIGA010000045">
    <property type="protein sequence ID" value="MDQ9129937.1"/>
    <property type="molecule type" value="Genomic_DNA"/>
</dbReference>
<keyword evidence="6 9" id="KW-0326">Glycosidase</keyword>
<proteinExistence type="inferred from homology"/>
<dbReference type="PRINTS" id="PR00735">
    <property type="entry name" value="GLHYDRLASE8"/>
</dbReference>
<gene>
    <name evidence="11" type="ORF">RDT67_26395</name>
</gene>
<evidence type="ECO:0000313" key="11">
    <source>
        <dbReference type="EMBL" id="MDQ9129937.1"/>
    </source>
</evidence>
<evidence type="ECO:0000256" key="1">
    <source>
        <dbReference type="ARBA" id="ARBA00000966"/>
    </source>
</evidence>
<dbReference type="InterPro" id="IPR002037">
    <property type="entry name" value="Glyco_hydro_8"/>
</dbReference>
<evidence type="ECO:0000256" key="2">
    <source>
        <dbReference type="ARBA" id="ARBA00009209"/>
    </source>
</evidence>
<keyword evidence="3 10" id="KW-0732">Signal</keyword>
<dbReference type="GO" id="GO:0008810">
    <property type="term" value="F:cellulase activity"/>
    <property type="evidence" value="ECO:0007669"/>
    <property type="project" value="UniProtKB-EC"/>
</dbReference>
<evidence type="ECO:0000313" key="12">
    <source>
        <dbReference type="Proteomes" id="UP001224622"/>
    </source>
</evidence>
<dbReference type="PROSITE" id="PS00812">
    <property type="entry name" value="GLYCOSYL_HYDROL_F8"/>
    <property type="match status" value="1"/>
</dbReference>
<dbReference type="InterPro" id="IPR008928">
    <property type="entry name" value="6-hairpin_glycosidase_sf"/>
</dbReference>
<organism evidence="11 12">
    <name type="scientific">Serratia fonticola</name>
    <dbReference type="NCBI Taxonomy" id="47917"/>
    <lineage>
        <taxon>Bacteria</taxon>
        <taxon>Pseudomonadati</taxon>
        <taxon>Pseudomonadota</taxon>
        <taxon>Gammaproteobacteria</taxon>
        <taxon>Enterobacterales</taxon>
        <taxon>Yersiniaceae</taxon>
        <taxon>Serratia</taxon>
    </lineage>
</organism>
<dbReference type="InterPro" id="IPR012341">
    <property type="entry name" value="6hp_glycosidase-like_sf"/>
</dbReference>
<evidence type="ECO:0000256" key="10">
    <source>
        <dbReference type="SAM" id="SignalP"/>
    </source>
</evidence>
<dbReference type="Pfam" id="PF01270">
    <property type="entry name" value="Glyco_hydro_8"/>
    <property type="match status" value="1"/>
</dbReference>
<evidence type="ECO:0000256" key="9">
    <source>
        <dbReference type="RuleBase" id="RU361167"/>
    </source>
</evidence>
<dbReference type="InterPro" id="IPR019834">
    <property type="entry name" value="Glyco_hydro_8_CS"/>
</dbReference>
<protein>
    <recommendedName>
        <fullName evidence="9">Glucanase</fullName>
        <ecNumber evidence="9">3.2.1.-</ecNumber>
    </recommendedName>
</protein>
<comment type="caution">
    <text evidence="11">The sequence shown here is derived from an EMBL/GenBank/DDBJ whole genome shotgun (WGS) entry which is preliminary data.</text>
</comment>
<dbReference type="Proteomes" id="UP001224622">
    <property type="component" value="Unassembled WGS sequence"/>
</dbReference>
<dbReference type="EC" id="3.2.1.-" evidence="9"/>
<comment type="similarity">
    <text evidence="2 9">Belongs to the glycosyl hydrolase 8 (cellulase D) family.</text>
</comment>
<feature type="active site" description="Nucleophile" evidence="8">
    <location>
        <position position="115"/>
    </location>
</feature>
<evidence type="ECO:0000256" key="7">
    <source>
        <dbReference type="ARBA" id="ARBA00023326"/>
    </source>
</evidence>
<sequence length="352" mass="39700">MMAKSRFGRLRVLLLWLGLVLSLGAHAADSGWAQYKQRFLLADGRIVDTGNNNVSHTEGQGFAMLLAVYNDDRPAFDNLWRWTHNTLYRQDIGLFSWRYEPGKAVPIADKNNATDGDILIAWALLKAGKRWNVPAYLASSAQIQQALLKHTVIDYAGYRVMLPGASGFRQNGSVIVNPSYFVFPAWHAFYQESHLPAWKKLIDDSMTMVSRMRFGKQHLPSDWVTLQANGQMTPASDWAPRFGFDAVRVPLYLYWDKADSLSLSPFASFWRGFDRRATPAWLDVLGGQRAEYNQSPGMRAVRDLTVGDRGPLKDRLAPDEDYYSASLHLLAYWAQRSQLVPSPQPSPTGRGS</sequence>
<evidence type="ECO:0000256" key="3">
    <source>
        <dbReference type="ARBA" id="ARBA00022729"/>
    </source>
</evidence>
<name>A0AAJ2DA37_SERFO</name>
<evidence type="ECO:0000256" key="8">
    <source>
        <dbReference type="PROSITE-ProRule" id="PRU10058"/>
    </source>
</evidence>
<dbReference type="AlphaFoldDB" id="A0AAJ2DA37"/>
<comment type="catalytic activity">
    <reaction evidence="1">
        <text>Endohydrolysis of (1-&gt;4)-beta-D-glucosidic linkages in cellulose, lichenin and cereal beta-D-glucans.</text>
        <dbReference type="EC" id="3.2.1.4"/>
    </reaction>
</comment>
<evidence type="ECO:0000256" key="6">
    <source>
        <dbReference type="ARBA" id="ARBA00023295"/>
    </source>
</evidence>
<evidence type="ECO:0000256" key="5">
    <source>
        <dbReference type="ARBA" id="ARBA00023001"/>
    </source>
</evidence>
<feature type="chain" id="PRO_5042512538" description="Glucanase" evidence="10">
    <location>
        <begin position="28"/>
        <end position="352"/>
    </location>
</feature>
<keyword evidence="4 9" id="KW-0378">Hydrolase</keyword>